<feature type="region of interest" description="Disordered" evidence="1">
    <location>
        <begin position="1"/>
        <end position="24"/>
    </location>
</feature>
<sequence>MEGAFLSNKPAFPIHPAKPTAQSNHQNLKFNTSTLPLPTILPQQQSPSPHSFHLDSLIQHLLHISIPVKSSFTYSSQNQDSLPPQFKKSNESLDFLPLKYSEKLKKDSETVNDYDDLDIGTNPSEEPPPLPPDEPPKTSVLPPSHLELGQPFTYTEQYNLSYDIISNVFGAAPFVVNPVEPAAYLGLQNRTVNSASLVSDTAMESSLTSLVFDGKRFAKCESQKSAPPDIQRCPCFTVDASQSSKSLPKLPVKAISMVWAHR</sequence>
<dbReference type="AlphaFoldDB" id="A0ABD1RN13"/>
<evidence type="ECO:0000256" key="1">
    <source>
        <dbReference type="SAM" id="MobiDB-lite"/>
    </source>
</evidence>
<dbReference type="Proteomes" id="UP001604277">
    <property type="component" value="Unassembled WGS sequence"/>
</dbReference>
<reference evidence="3" key="1">
    <citation type="submission" date="2024-07" db="EMBL/GenBank/DDBJ databases">
        <title>Two chromosome-level genome assemblies of Korean endemic species Abeliophyllum distichum and Forsythia ovata (Oleaceae).</title>
        <authorList>
            <person name="Jang H."/>
        </authorList>
    </citation>
    <scope>NUCLEOTIDE SEQUENCE [LARGE SCALE GENOMIC DNA]</scope>
</reference>
<name>A0ABD1RN13_9LAMI</name>
<comment type="caution">
    <text evidence="2">The sequence shown here is derived from an EMBL/GenBank/DDBJ whole genome shotgun (WGS) entry which is preliminary data.</text>
</comment>
<organism evidence="2 3">
    <name type="scientific">Forsythia ovata</name>
    <dbReference type="NCBI Taxonomy" id="205694"/>
    <lineage>
        <taxon>Eukaryota</taxon>
        <taxon>Viridiplantae</taxon>
        <taxon>Streptophyta</taxon>
        <taxon>Embryophyta</taxon>
        <taxon>Tracheophyta</taxon>
        <taxon>Spermatophyta</taxon>
        <taxon>Magnoliopsida</taxon>
        <taxon>eudicotyledons</taxon>
        <taxon>Gunneridae</taxon>
        <taxon>Pentapetalae</taxon>
        <taxon>asterids</taxon>
        <taxon>lamiids</taxon>
        <taxon>Lamiales</taxon>
        <taxon>Oleaceae</taxon>
        <taxon>Forsythieae</taxon>
        <taxon>Forsythia</taxon>
    </lineage>
</organism>
<accession>A0ABD1RN13</accession>
<keyword evidence="3" id="KW-1185">Reference proteome</keyword>
<protein>
    <submittedName>
        <fullName evidence="2">Pentatricopeptide repeat-containing protein</fullName>
    </submittedName>
</protein>
<feature type="region of interest" description="Disordered" evidence="1">
    <location>
        <begin position="107"/>
        <end position="141"/>
    </location>
</feature>
<dbReference type="EMBL" id="JBFOLJ010000012">
    <property type="protein sequence ID" value="KAL2489611.1"/>
    <property type="molecule type" value="Genomic_DNA"/>
</dbReference>
<gene>
    <name evidence="2" type="ORF">Fot_42903</name>
</gene>
<evidence type="ECO:0000313" key="3">
    <source>
        <dbReference type="Proteomes" id="UP001604277"/>
    </source>
</evidence>
<evidence type="ECO:0000313" key="2">
    <source>
        <dbReference type="EMBL" id="KAL2489611.1"/>
    </source>
</evidence>
<proteinExistence type="predicted"/>